<keyword evidence="3" id="KW-1185">Reference proteome</keyword>
<reference evidence="2 3" key="1">
    <citation type="submission" date="2018-06" db="EMBL/GenBank/DDBJ databases">
        <authorList>
            <consortium name="Pathogen Informatics"/>
            <person name="Doyle S."/>
        </authorList>
    </citation>
    <scope>NUCLEOTIDE SEQUENCE [LARGE SCALE GENOMIC DNA]</scope>
    <source>
        <strain evidence="2 3">NCTC10526</strain>
    </source>
</reference>
<dbReference type="Proteomes" id="UP000254123">
    <property type="component" value="Unassembled WGS sequence"/>
</dbReference>
<dbReference type="EMBL" id="UGVC01000001">
    <property type="protein sequence ID" value="SUD91540.1"/>
    <property type="molecule type" value="Genomic_DNA"/>
</dbReference>
<sequence length="400" mass="44154">MLLSQPHKQPLKEVILVMSYPLLLLILSLIVIVPTVFVISGRSKQKLLGNSQPTPKYLGNNSTTKNQQTAQASVEQLQIANNIDQYRNHPALPISFRQLLGKIHSQYLALITVKLAPDQRFTVDKLAGSRLGEIIDDYLALDSDYAENTIIDSQNNLTSQDITYGQLTSMLEFMQRVQTDGQQQVASNILANRSYLQSVYGEFHPEAQSNDSLHNLKAPEMELSELKQLPTSELLAELGHNYLADCDLIAPSEISLADHADYFGTELIMQLGQLTLAAESTIAYSEALLSSAVNLSAFDQILTKALPSLLRSTVQTNTGSATEKNEPTTVISSHQQALLQQKIARVQQLIDDCLDRLEKAANQQYQSGTTSADTLQSVNSTVKSKLSQAQYLLDSGFFKL</sequence>
<keyword evidence="1" id="KW-0812">Transmembrane</keyword>
<dbReference type="STRING" id="1123034.GCA_000685805_00184"/>
<evidence type="ECO:0000313" key="3">
    <source>
        <dbReference type="Proteomes" id="UP000254123"/>
    </source>
</evidence>
<evidence type="ECO:0000256" key="1">
    <source>
        <dbReference type="SAM" id="Phobius"/>
    </source>
</evidence>
<proteinExistence type="predicted"/>
<protein>
    <submittedName>
        <fullName evidence="2">Uncharacterized protein</fullName>
    </submittedName>
</protein>
<keyword evidence="1" id="KW-1133">Transmembrane helix</keyword>
<gene>
    <name evidence="2" type="ORF">NCTC10526_01903</name>
</gene>
<feature type="transmembrane region" description="Helical" evidence="1">
    <location>
        <begin position="20"/>
        <end position="39"/>
    </location>
</feature>
<name>A0A379LLT4_9GAMM</name>
<accession>A0A379LLT4</accession>
<keyword evidence="1" id="KW-0472">Membrane</keyword>
<organism evidence="2 3">
    <name type="scientific">Psychrobacter phenylpyruvicus</name>
    <dbReference type="NCBI Taxonomy" id="29432"/>
    <lineage>
        <taxon>Bacteria</taxon>
        <taxon>Pseudomonadati</taxon>
        <taxon>Pseudomonadota</taxon>
        <taxon>Gammaproteobacteria</taxon>
        <taxon>Moraxellales</taxon>
        <taxon>Moraxellaceae</taxon>
        <taxon>Psychrobacter</taxon>
    </lineage>
</organism>
<evidence type="ECO:0000313" key="2">
    <source>
        <dbReference type="EMBL" id="SUD91540.1"/>
    </source>
</evidence>
<dbReference type="AlphaFoldDB" id="A0A379LLT4"/>